<name>A0A1X7GJB0_9SPHN</name>
<dbReference type="CDD" id="cd04859">
    <property type="entry name" value="Prim_Pol"/>
    <property type="match status" value="1"/>
</dbReference>
<dbReference type="Gene3D" id="3.40.50.300">
    <property type="entry name" value="P-loop containing nucleotide triphosphate hydrolases"/>
    <property type="match status" value="1"/>
</dbReference>
<dbReference type="SUPFAM" id="SSF56747">
    <property type="entry name" value="Prim-pol domain"/>
    <property type="match status" value="1"/>
</dbReference>
<evidence type="ECO:0000313" key="6">
    <source>
        <dbReference type="EMBL" id="SMF70604.1"/>
    </source>
</evidence>
<feature type="domain" description="SF3 helicase" evidence="5">
    <location>
        <begin position="714"/>
        <end position="885"/>
    </location>
</feature>
<dbReference type="GO" id="GO:0016787">
    <property type="term" value="F:hydrolase activity"/>
    <property type="evidence" value="ECO:0007669"/>
    <property type="project" value="UniProtKB-KW"/>
</dbReference>
<organism evidence="6 7">
    <name type="scientific">Allosphingosinicella indica</name>
    <dbReference type="NCBI Taxonomy" id="941907"/>
    <lineage>
        <taxon>Bacteria</taxon>
        <taxon>Pseudomonadati</taxon>
        <taxon>Pseudomonadota</taxon>
        <taxon>Alphaproteobacteria</taxon>
        <taxon>Sphingomonadales</taxon>
        <taxon>Sphingomonadaceae</taxon>
        <taxon>Allosphingosinicella</taxon>
    </lineage>
</organism>
<dbReference type="AlphaFoldDB" id="A0A1X7GJB0"/>
<protein>
    <submittedName>
        <fullName evidence="6">Phage/plasmid primase, P4 family, C-terminal domain-containing protein</fullName>
    </submittedName>
</protein>
<feature type="region of interest" description="Disordered" evidence="4">
    <location>
        <begin position="203"/>
        <end position="237"/>
    </location>
</feature>
<feature type="compositionally biased region" description="Basic and acidic residues" evidence="4">
    <location>
        <begin position="21"/>
        <end position="34"/>
    </location>
</feature>
<keyword evidence="3" id="KW-0067">ATP-binding</keyword>
<feature type="compositionally biased region" description="Low complexity" evidence="4">
    <location>
        <begin position="204"/>
        <end position="217"/>
    </location>
</feature>
<evidence type="ECO:0000256" key="2">
    <source>
        <dbReference type="ARBA" id="ARBA00022801"/>
    </source>
</evidence>
<dbReference type="InterPro" id="IPR027417">
    <property type="entry name" value="P-loop_NTPase"/>
</dbReference>
<dbReference type="Proteomes" id="UP000192934">
    <property type="component" value="Chromosome I"/>
</dbReference>
<dbReference type="STRING" id="941907.SAMN06295910_1906"/>
<evidence type="ECO:0000313" key="7">
    <source>
        <dbReference type="Proteomes" id="UP000192934"/>
    </source>
</evidence>
<dbReference type="Pfam" id="PF08706">
    <property type="entry name" value="D5_N"/>
    <property type="match status" value="1"/>
</dbReference>
<dbReference type="PANTHER" id="PTHR35372">
    <property type="entry name" value="ATP BINDING PROTEIN-RELATED"/>
    <property type="match status" value="1"/>
</dbReference>
<dbReference type="NCBIfam" id="TIGR01613">
    <property type="entry name" value="primase_Cterm"/>
    <property type="match status" value="1"/>
</dbReference>
<evidence type="ECO:0000259" key="5">
    <source>
        <dbReference type="PROSITE" id="PS51206"/>
    </source>
</evidence>
<dbReference type="InterPro" id="IPR014015">
    <property type="entry name" value="Helicase_SF3_DNA-vir"/>
</dbReference>
<keyword evidence="1" id="KW-0547">Nucleotide-binding</keyword>
<dbReference type="InterPro" id="IPR051620">
    <property type="entry name" value="ORF904-like_C"/>
</dbReference>
<dbReference type="InterPro" id="IPR006500">
    <property type="entry name" value="Helicase_put_C_phage/plasmid"/>
</dbReference>
<dbReference type="InterPro" id="IPR014818">
    <property type="entry name" value="Phage/plasmid_primase_P4_C"/>
</dbReference>
<dbReference type="Pfam" id="PF09250">
    <property type="entry name" value="Prim-Pol"/>
    <property type="match status" value="1"/>
</dbReference>
<feature type="compositionally biased region" description="Pro residues" evidence="4">
    <location>
        <begin position="1026"/>
        <end position="1036"/>
    </location>
</feature>
<sequence length="1043" mass="113916">MLVAALGYARRGWPVFPCSPETKRPLLPRDKDPVSGKPIPKSGGVTKATTDEDQITAWWKRWPDAMIGVAMGRNGCLALDFDPRTEEIVDQTTGEVTTREWTLEQLKADTEAQIGCALPVTLAAMTPSGGVHLYLRQPSGGDPINNRGNLPEHVDVRGVGGYVIAPPSVMADGRRYRWLRGDWNAEIADAPAALVKVLRERKGAPQNDAAADQAASASPPPRASARRSGDPSEPEDDVRKYALTALDGECAEIRRAPSGQRNAQLNASAVKVASLVAAGALDSTLARQCIEAAARDNPGRDDAAQLAATIDSGWSFGLANPRDLTDIRAVARERAARRGGGRSARPSAGARLRDANRSFRPSAPAPPARGGDDPQSFQNGRLEGQSPGGEGTGGAALSVAEKARYARIAEHWLERRLEHADGTKKALTAIAWGIGRRVAAGLLDEYEAKEAIWPHCEDVAGLLHSDIDRAIDDGFNRGFDVEALRAIEKRAGYPLTDFGIAERFRDQHGDTYRFTTAKGWLGWDERRWKVLDQEKDVPPSEVIAAVFATVRAIQDEARFIADTGVSFARPVKKKRKAADEDADRELDLDEPTPHGLDRWVPKGRDFQLYSTIVRAFGRSSETAGKPNAIANLARQWLTVPIEQFDVDPLALNVMNGTLRCRRETRGDGAIEAVMELGAHSREDLITRLAPVAYDPEAQAPLYDAMLEWAQPDAAMRRYLHQVGGLSSTGITGEHKLWFNYGRGRNGKSTTIDSWCSALGDYSGTIGIETFLDQGIKKRGEAASPDLARLGGVRMLRASEPERGAKLNAALIKAATGGEPMAVRALHRGFFDLLPQFKLIMSGNSKPEIPDTDDGIWSRLKLIGWAKNIDLEFNEDGTPKKDPQLLNKIKAAELAGVLKRLVDGLMDYLAHGLVEPADVTRATQAYRDASDPLSRFLRLCTAPDADSRVQSSHLHEVFVAWCKAAGEREWSNKGFSKAMEEKGYTKKASDGMQWLGLKLIRQATDFIDHEGKVVVLPDDMDREPPNETGPPEQPPLPRDGWRDI</sequence>
<dbReference type="SMART" id="SM00885">
    <property type="entry name" value="D5_N"/>
    <property type="match status" value="1"/>
</dbReference>
<dbReference type="PANTHER" id="PTHR35372:SF2">
    <property type="entry name" value="SF3 HELICASE DOMAIN-CONTAINING PROTEIN"/>
    <property type="match status" value="1"/>
</dbReference>
<feature type="region of interest" description="Disordered" evidence="4">
    <location>
        <begin position="21"/>
        <end position="48"/>
    </location>
</feature>
<evidence type="ECO:0000256" key="4">
    <source>
        <dbReference type="SAM" id="MobiDB-lite"/>
    </source>
</evidence>
<dbReference type="SMART" id="SM00943">
    <property type="entry name" value="Prim-Pol"/>
    <property type="match status" value="1"/>
</dbReference>
<accession>A0A1X7GJB0</accession>
<dbReference type="GO" id="GO:0005524">
    <property type="term" value="F:ATP binding"/>
    <property type="evidence" value="ECO:0007669"/>
    <property type="project" value="UniProtKB-KW"/>
</dbReference>
<feature type="region of interest" description="Disordered" evidence="4">
    <location>
        <begin position="1015"/>
        <end position="1043"/>
    </location>
</feature>
<dbReference type="PROSITE" id="PS51206">
    <property type="entry name" value="SF3_HELICASE_1"/>
    <property type="match status" value="1"/>
</dbReference>
<feature type="region of interest" description="Disordered" evidence="4">
    <location>
        <begin position="334"/>
        <end position="395"/>
    </location>
</feature>
<dbReference type="EMBL" id="LT840185">
    <property type="protein sequence ID" value="SMF70604.1"/>
    <property type="molecule type" value="Genomic_DNA"/>
</dbReference>
<evidence type="ECO:0000256" key="3">
    <source>
        <dbReference type="ARBA" id="ARBA00022840"/>
    </source>
</evidence>
<keyword evidence="7" id="KW-1185">Reference proteome</keyword>
<gene>
    <name evidence="6" type="ORF">SAMN06295910_1906</name>
</gene>
<dbReference type="InterPro" id="IPR015330">
    <property type="entry name" value="DNA_primase/pol_bifunc_N"/>
</dbReference>
<reference evidence="7" key="1">
    <citation type="submission" date="2017-04" db="EMBL/GenBank/DDBJ databases">
        <authorList>
            <person name="Varghese N."/>
            <person name="Submissions S."/>
        </authorList>
    </citation>
    <scope>NUCLEOTIDE SEQUENCE [LARGE SCALE GENOMIC DNA]</scope>
    <source>
        <strain evidence="7">Dd16</strain>
    </source>
</reference>
<keyword evidence="2" id="KW-0378">Hydrolase</keyword>
<evidence type="ECO:0000256" key="1">
    <source>
        <dbReference type="ARBA" id="ARBA00022741"/>
    </source>
</evidence>
<proteinExistence type="predicted"/>